<dbReference type="Proteomes" id="UP000191820">
    <property type="component" value="Chromosome"/>
</dbReference>
<proteinExistence type="predicted"/>
<dbReference type="NCBIfam" id="NF046101">
    <property type="entry name" value="PA3496_fam"/>
    <property type="match status" value="1"/>
</dbReference>
<evidence type="ECO:0000313" key="2">
    <source>
        <dbReference type="Proteomes" id="UP000191820"/>
    </source>
</evidence>
<evidence type="ECO:0000313" key="1">
    <source>
        <dbReference type="EMBL" id="ARD21251.1"/>
    </source>
</evidence>
<organism evidence="1 2">
    <name type="scientific">Shewanella japonica</name>
    <dbReference type="NCBI Taxonomy" id="93973"/>
    <lineage>
        <taxon>Bacteria</taxon>
        <taxon>Pseudomonadati</taxon>
        <taxon>Pseudomonadota</taxon>
        <taxon>Gammaproteobacteria</taxon>
        <taxon>Alteromonadales</taxon>
        <taxon>Shewanellaceae</taxon>
        <taxon>Shewanella</taxon>
    </lineage>
</organism>
<dbReference type="InterPro" id="IPR058059">
    <property type="entry name" value="PA3496-like"/>
</dbReference>
<dbReference type="RefSeq" id="WP_055024806.1">
    <property type="nucleotide sequence ID" value="NZ_CANMJJ010000016.1"/>
</dbReference>
<sequence length="59" mass="6968">MAEIIEFVPSNTEIDGFEKPSNPKAKEDIQHRREVKRRLEDYLEAQQLKRAMGEDDFFA</sequence>
<dbReference type="EMBL" id="CP020472">
    <property type="protein sequence ID" value="ARD21251.1"/>
    <property type="molecule type" value="Genomic_DNA"/>
</dbReference>
<reference evidence="1 2" key="1">
    <citation type="submission" date="2017-03" db="EMBL/GenBank/DDBJ databases">
        <title>Genome sequencing of Shewanella japonica KCTC 22435.</title>
        <authorList>
            <person name="Kim K.M."/>
        </authorList>
    </citation>
    <scope>NUCLEOTIDE SEQUENCE [LARGE SCALE GENOMIC DNA]</scope>
    <source>
        <strain evidence="1 2">KCTC 22435</strain>
    </source>
</reference>
<name>A0ABM6JJ91_9GAMM</name>
<gene>
    <name evidence="1" type="ORF">SJ2017_0920</name>
</gene>
<protein>
    <submittedName>
        <fullName evidence="1">Uncharacterized protein</fullName>
    </submittedName>
</protein>
<accession>A0ABM6JJ91</accession>
<keyword evidence="2" id="KW-1185">Reference proteome</keyword>